<protein>
    <submittedName>
        <fullName evidence="1">Uncharacterized protein</fullName>
    </submittedName>
</protein>
<accession>A0A382A3R4</accession>
<organism evidence="1">
    <name type="scientific">marine metagenome</name>
    <dbReference type="NCBI Taxonomy" id="408172"/>
    <lineage>
        <taxon>unclassified sequences</taxon>
        <taxon>metagenomes</taxon>
        <taxon>ecological metagenomes</taxon>
    </lineage>
</organism>
<proteinExistence type="predicted"/>
<dbReference type="EMBL" id="UINC01023601">
    <property type="protein sequence ID" value="SVA95583.1"/>
    <property type="molecule type" value="Genomic_DNA"/>
</dbReference>
<gene>
    <name evidence="1" type="ORF">METZ01_LOCUS148437</name>
</gene>
<sequence>MLIKRLIKKVKKWLEGRPQPKYLGSK</sequence>
<reference evidence="1" key="1">
    <citation type="submission" date="2018-05" db="EMBL/GenBank/DDBJ databases">
        <authorList>
            <person name="Lanie J.A."/>
            <person name="Ng W.-L."/>
            <person name="Kazmierczak K.M."/>
            <person name="Andrzejewski T.M."/>
            <person name="Davidsen T.M."/>
            <person name="Wayne K.J."/>
            <person name="Tettelin H."/>
            <person name="Glass J.I."/>
            <person name="Rusch D."/>
            <person name="Podicherti R."/>
            <person name="Tsui H.-C.T."/>
            <person name="Winkler M.E."/>
        </authorList>
    </citation>
    <scope>NUCLEOTIDE SEQUENCE</scope>
</reference>
<dbReference type="AlphaFoldDB" id="A0A382A3R4"/>
<name>A0A382A3R4_9ZZZZ</name>
<evidence type="ECO:0000313" key="1">
    <source>
        <dbReference type="EMBL" id="SVA95583.1"/>
    </source>
</evidence>